<dbReference type="STRING" id="559305.A0A080WPY6"/>
<name>A0A080WPY6_TRIRC</name>
<evidence type="ECO:0000313" key="2">
    <source>
        <dbReference type="EMBL" id="KFL60263.1"/>
    </source>
</evidence>
<dbReference type="VEuPathDB" id="FungiDB:TERG_11581"/>
<feature type="compositionally biased region" description="Basic and acidic residues" evidence="1">
    <location>
        <begin position="222"/>
        <end position="238"/>
    </location>
</feature>
<feature type="compositionally biased region" description="Low complexity" evidence="1">
    <location>
        <begin position="85"/>
        <end position="94"/>
    </location>
</feature>
<reference evidence="3" key="1">
    <citation type="journal article" date="2012" name="MBio">
        <title>Comparative genome analysis of Trichophyton rubrum and related dermatophytes reveals candidate genes involved in infection.</title>
        <authorList>
            <person name="Martinez D.A."/>
            <person name="Oliver B.G."/>
            <person name="Graeser Y."/>
            <person name="Goldberg J.M."/>
            <person name="Li W."/>
            <person name="Martinez-Rossi N.M."/>
            <person name="Monod M."/>
            <person name="Shelest E."/>
            <person name="Barton R.C."/>
            <person name="Birch E."/>
            <person name="Brakhage A.A."/>
            <person name="Chen Z."/>
            <person name="Gurr S.J."/>
            <person name="Heiman D."/>
            <person name="Heitman J."/>
            <person name="Kosti I."/>
            <person name="Rossi A."/>
            <person name="Saif S."/>
            <person name="Samalova M."/>
            <person name="Saunders C.W."/>
            <person name="Shea T."/>
            <person name="Summerbell R.C."/>
            <person name="Xu J."/>
            <person name="Young S."/>
            <person name="Zeng Q."/>
            <person name="Birren B.W."/>
            <person name="Cuomo C.A."/>
            <person name="White T.C."/>
        </authorList>
    </citation>
    <scope>NUCLEOTIDE SEQUENCE [LARGE SCALE GENOMIC DNA]</scope>
    <source>
        <strain evidence="3">ATCC MYA-4607 / CBS 118892</strain>
    </source>
</reference>
<protein>
    <submittedName>
        <fullName evidence="2">Uncharacterized protein</fullName>
    </submittedName>
</protein>
<feature type="region of interest" description="Disordered" evidence="1">
    <location>
        <begin position="1"/>
        <end position="271"/>
    </location>
</feature>
<dbReference type="HOGENOM" id="CLU_924986_0_0_1"/>
<proteinExistence type="predicted"/>
<organism evidence="2 3">
    <name type="scientific">Trichophyton rubrum (strain ATCC MYA-4607 / CBS 118892)</name>
    <name type="common">Athlete's foot fungus</name>
    <dbReference type="NCBI Taxonomy" id="559305"/>
    <lineage>
        <taxon>Eukaryota</taxon>
        <taxon>Fungi</taxon>
        <taxon>Dikarya</taxon>
        <taxon>Ascomycota</taxon>
        <taxon>Pezizomycotina</taxon>
        <taxon>Eurotiomycetes</taxon>
        <taxon>Eurotiomycetidae</taxon>
        <taxon>Onygenales</taxon>
        <taxon>Arthrodermataceae</taxon>
        <taxon>Trichophyton</taxon>
    </lineage>
</organism>
<feature type="compositionally biased region" description="Low complexity" evidence="1">
    <location>
        <begin position="157"/>
        <end position="190"/>
    </location>
</feature>
<gene>
    <name evidence="2" type="ORF">TERG_11581</name>
</gene>
<evidence type="ECO:0000313" key="3">
    <source>
        <dbReference type="Proteomes" id="UP000008864"/>
    </source>
</evidence>
<sequence>MVLPKFFKSPKPVDKKKHKASPSASSIADQTADAPSPSTTTSLPRRKTDTAERPQSTSLDQPPAYRRETPELSDPFGPLPPPPQSSSAQSSPTKGPHRRLSTRPHPSSTPSSPTSSPRAASASASRSRPAPRPSTTAPAAAGPAAGAASARSRRELSSSTTPNTAAATAAAAAASPGLKSKLSKKASSGGRFALDPNSHPLNLPPDELRRLSANMAAAAAAAERDDTLRSSMDIDRDGPSSPSGPSPFSAAGTTPLKPEVNGTGNHPQDTEGVRLPLLTLLHLLRQLIRRHTACGNKFSSR</sequence>
<dbReference type="OMA" id="HRENEPE"/>
<evidence type="ECO:0000256" key="1">
    <source>
        <dbReference type="SAM" id="MobiDB-lite"/>
    </source>
</evidence>
<dbReference type="EMBL" id="GG700648">
    <property type="protein sequence ID" value="KFL60263.1"/>
    <property type="molecule type" value="Genomic_DNA"/>
</dbReference>
<keyword evidence="3" id="KW-1185">Reference proteome</keyword>
<accession>A0A080WPY6</accession>
<dbReference type="InParanoid" id="A0A080WPY6"/>
<dbReference type="GeneID" id="71777006"/>
<feature type="compositionally biased region" description="Low complexity" evidence="1">
    <location>
        <begin position="103"/>
        <end position="150"/>
    </location>
</feature>
<dbReference type="AlphaFoldDB" id="A0A080WPY6"/>
<dbReference type="Proteomes" id="UP000008864">
    <property type="component" value="Unassembled WGS sequence"/>
</dbReference>
<feature type="compositionally biased region" description="Low complexity" evidence="1">
    <location>
        <begin position="1"/>
        <end position="10"/>
    </location>
</feature>
<dbReference type="RefSeq" id="XP_047605133.1">
    <property type="nucleotide sequence ID" value="XM_047750676.1"/>
</dbReference>